<keyword evidence="2" id="KW-0472">Membrane</keyword>
<feature type="region of interest" description="Disordered" evidence="1">
    <location>
        <begin position="79"/>
        <end position="101"/>
    </location>
</feature>
<proteinExistence type="predicted"/>
<dbReference type="Proteomes" id="UP000624183">
    <property type="component" value="Unassembled WGS sequence"/>
</dbReference>
<comment type="caution">
    <text evidence="3">The sequence shown here is derived from an EMBL/GenBank/DDBJ whole genome shotgun (WGS) entry which is preliminary data.</text>
</comment>
<keyword evidence="2" id="KW-1133">Transmembrane helix</keyword>
<evidence type="ECO:0000313" key="4">
    <source>
        <dbReference type="Proteomes" id="UP000624183"/>
    </source>
</evidence>
<organism evidence="3 4">
    <name type="scientific">Streptomyces rubiginosohelvolus</name>
    <dbReference type="NCBI Taxonomy" id="67362"/>
    <lineage>
        <taxon>Bacteria</taxon>
        <taxon>Bacillati</taxon>
        <taxon>Actinomycetota</taxon>
        <taxon>Actinomycetes</taxon>
        <taxon>Kitasatosporales</taxon>
        <taxon>Streptomycetaceae</taxon>
        <taxon>Streptomyces</taxon>
    </lineage>
</organism>
<evidence type="ECO:0000256" key="2">
    <source>
        <dbReference type="SAM" id="Phobius"/>
    </source>
</evidence>
<reference evidence="4" key="1">
    <citation type="journal article" date="2019" name="Int. J. Syst. Evol. Microbiol.">
        <title>The Global Catalogue of Microorganisms (GCM) 10K type strain sequencing project: providing services to taxonomists for standard genome sequencing and annotation.</title>
        <authorList>
            <consortium name="The Broad Institute Genomics Platform"/>
            <consortium name="The Broad Institute Genome Sequencing Center for Infectious Disease"/>
            <person name="Wu L."/>
            <person name="Ma J."/>
        </authorList>
    </citation>
    <scope>NUCLEOTIDE SEQUENCE [LARGE SCALE GENOMIC DNA]</scope>
    <source>
        <strain evidence="4">JCM 4602</strain>
    </source>
</reference>
<gene>
    <name evidence="3" type="ORF">GCM10010328_47660</name>
</gene>
<dbReference type="EMBL" id="BMUW01000010">
    <property type="protein sequence ID" value="GGZ67066.1"/>
    <property type="molecule type" value="Genomic_DNA"/>
</dbReference>
<sequence length="101" mass="10963">MEQHQRGARFGLRRIDHATRWAGIALCWSHATAIALTATEAILRTAANWWVAAWALTAALLISWALLRAAQKGLFRRAVGSGGGEAHPCSPEEPADYDRAA</sequence>
<protein>
    <submittedName>
        <fullName evidence="3">Uncharacterized protein</fullName>
    </submittedName>
</protein>
<keyword evidence="2" id="KW-0812">Transmembrane</keyword>
<accession>A0ABQ3C506</accession>
<name>A0ABQ3C506_9ACTN</name>
<evidence type="ECO:0000313" key="3">
    <source>
        <dbReference type="EMBL" id="GGZ67066.1"/>
    </source>
</evidence>
<evidence type="ECO:0000256" key="1">
    <source>
        <dbReference type="SAM" id="MobiDB-lite"/>
    </source>
</evidence>
<feature type="transmembrane region" description="Helical" evidence="2">
    <location>
        <begin position="21"/>
        <end position="43"/>
    </location>
</feature>
<keyword evidence="4" id="KW-1185">Reference proteome</keyword>
<feature type="transmembrane region" description="Helical" evidence="2">
    <location>
        <begin position="49"/>
        <end position="67"/>
    </location>
</feature>